<dbReference type="GO" id="GO:0008270">
    <property type="term" value="F:zinc ion binding"/>
    <property type="evidence" value="ECO:0007669"/>
    <property type="project" value="InterPro"/>
</dbReference>
<feature type="compositionally biased region" description="Polar residues" evidence="3">
    <location>
        <begin position="22"/>
        <end position="32"/>
    </location>
</feature>
<dbReference type="SUPFAM" id="SSF57701">
    <property type="entry name" value="Zn2/Cys6 DNA-binding domain"/>
    <property type="match status" value="1"/>
</dbReference>
<proteinExistence type="predicted"/>
<reference evidence="6" key="1">
    <citation type="journal article" date="2012" name="PLoS Genet.">
        <title>The genomes of the fungal plant pathogens Cladosporium fulvum and Dothistroma septosporum reveal adaptation to different hosts and lifestyles but also signatures of common ancestry.</title>
        <authorList>
            <person name="de Wit P.J.G.M."/>
            <person name="van der Burgt A."/>
            <person name="Oekmen B."/>
            <person name="Stergiopoulos I."/>
            <person name="Abd-Elsalam K.A."/>
            <person name="Aerts A.L."/>
            <person name="Bahkali A.H."/>
            <person name="Beenen H.G."/>
            <person name="Chettri P."/>
            <person name="Cox M.P."/>
            <person name="Datema E."/>
            <person name="de Vries R.P."/>
            <person name="Dhillon B."/>
            <person name="Ganley A.R."/>
            <person name="Griffiths S.A."/>
            <person name="Guo Y."/>
            <person name="Hamelin R.C."/>
            <person name="Henrissat B."/>
            <person name="Kabir M.S."/>
            <person name="Jashni M.K."/>
            <person name="Kema G."/>
            <person name="Klaubauf S."/>
            <person name="Lapidus A."/>
            <person name="Levasseur A."/>
            <person name="Lindquist E."/>
            <person name="Mehrabi R."/>
            <person name="Ohm R.A."/>
            <person name="Owen T.J."/>
            <person name="Salamov A."/>
            <person name="Schwelm A."/>
            <person name="Schijlen E."/>
            <person name="Sun H."/>
            <person name="van den Burg H.A."/>
            <person name="van Ham R.C.H.J."/>
            <person name="Zhang S."/>
            <person name="Goodwin S.B."/>
            <person name="Grigoriev I.V."/>
            <person name="Collemare J."/>
            <person name="Bradshaw R.E."/>
        </authorList>
    </citation>
    <scope>NUCLEOTIDE SEQUENCE [LARGE SCALE GENOMIC DNA]</scope>
    <source>
        <strain evidence="6">NZE10 / CBS 128990</strain>
    </source>
</reference>
<dbReference type="EMBL" id="KB446537">
    <property type="protein sequence ID" value="EME46540.1"/>
    <property type="molecule type" value="Genomic_DNA"/>
</dbReference>
<name>N1PW05_DOTSN</name>
<evidence type="ECO:0000259" key="4">
    <source>
        <dbReference type="PROSITE" id="PS50048"/>
    </source>
</evidence>
<dbReference type="PROSITE" id="PS50048">
    <property type="entry name" value="ZN2_CY6_FUNGAL_2"/>
    <property type="match status" value="1"/>
</dbReference>
<dbReference type="OrthoDB" id="10261408at2759"/>
<dbReference type="SMART" id="SM00066">
    <property type="entry name" value="GAL4"/>
    <property type="match status" value="1"/>
</dbReference>
<dbReference type="PANTHER" id="PTHR47256">
    <property type="entry name" value="ZN(II)2CYS6 TRANSCRIPTION FACTOR (EUROFUNG)-RELATED"/>
    <property type="match status" value="1"/>
</dbReference>
<evidence type="ECO:0000256" key="2">
    <source>
        <dbReference type="SAM" id="Coils"/>
    </source>
</evidence>
<dbReference type="CDD" id="cd00067">
    <property type="entry name" value="GAL4"/>
    <property type="match status" value="1"/>
</dbReference>
<accession>N1PW05</accession>
<keyword evidence="6" id="KW-1185">Reference proteome</keyword>
<dbReference type="Gene3D" id="4.10.240.10">
    <property type="entry name" value="Zn(2)-C6 fungal-type DNA-binding domain"/>
    <property type="match status" value="1"/>
</dbReference>
<dbReference type="OMA" id="CIYPTAS"/>
<dbReference type="PANTHER" id="PTHR47256:SF1">
    <property type="entry name" value="ZN(II)2CYS6 TRANSCRIPTION FACTOR (EUROFUNG)"/>
    <property type="match status" value="1"/>
</dbReference>
<feature type="coiled-coil region" evidence="2">
    <location>
        <begin position="84"/>
        <end position="111"/>
    </location>
</feature>
<keyword evidence="1" id="KW-0539">Nucleus</keyword>
<feature type="region of interest" description="Disordered" evidence="3">
    <location>
        <begin position="183"/>
        <end position="229"/>
    </location>
</feature>
<dbReference type="Pfam" id="PF00172">
    <property type="entry name" value="Zn_clus"/>
    <property type="match status" value="1"/>
</dbReference>
<reference evidence="5 6" key="2">
    <citation type="journal article" date="2012" name="PLoS Pathog.">
        <title>Diverse lifestyles and strategies of plant pathogenesis encoded in the genomes of eighteen Dothideomycetes fungi.</title>
        <authorList>
            <person name="Ohm R.A."/>
            <person name="Feau N."/>
            <person name="Henrissat B."/>
            <person name="Schoch C.L."/>
            <person name="Horwitz B.A."/>
            <person name="Barry K.W."/>
            <person name="Condon B.J."/>
            <person name="Copeland A.C."/>
            <person name="Dhillon B."/>
            <person name="Glaser F."/>
            <person name="Hesse C.N."/>
            <person name="Kosti I."/>
            <person name="LaButti K."/>
            <person name="Lindquist E.A."/>
            <person name="Lucas S."/>
            <person name="Salamov A.A."/>
            <person name="Bradshaw R.E."/>
            <person name="Ciuffetti L."/>
            <person name="Hamelin R.C."/>
            <person name="Kema G.H.J."/>
            <person name="Lawrence C."/>
            <person name="Scott J.A."/>
            <person name="Spatafora J.W."/>
            <person name="Turgeon B.G."/>
            <person name="de Wit P.J.G.M."/>
            <person name="Zhong S."/>
            <person name="Goodwin S.B."/>
            <person name="Grigoriev I.V."/>
        </authorList>
    </citation>
    <scope>NUCLEOTIDE SEQUENCE [LARGE SCALE GENOMIC DNA]</scope>
    <source>
        <strain evidence="6">NZE10 / CBS 128990</strain>
    </source>
</reference>
<evidence type="ECO:0000256" key="1">
    <source>
        <dbReference type="ARBA" id="ARBA00023242"/>
    </source>
</evidence>
<dbReference type="STRING" id="675120.N1PW05"/>
<dbReference type="Proteomes" id="UP000016933">
    <property type="component" value="Unassembled WGS sequence"/>
</dbReference>
<protein>
    <recommendedName>
        <fullName evidence="4">Zn(2)-C6 fungal-type domain-containing protein</fullName>
    </recommendedName>
</protein>
<organism evidence="5 6">
    <name type="scientific">Dothistroma septosporum (strain NZE10 / CBS 128990)</name>
    <name type="common">Red band needle blight fungus</name>
    <name type="synonym">Mycosphaerella pini</name>
    <dbReference type="NCBI Taxonomy" id="675120"/>
    <lineage>
        <taxon>Eukaryota</taxon>
        <taxon>Fungi</taxon>
        <taxon>Dikarya</taxon>
        <taxon>Ascomycota</taxon>
        <taxon>Pezizomycotina</taxon>
        <taxon>Dothideomycetes</taxon>
        <taxon>Dothideomycetidae</taxon>
        <taxon>Mycosphaerellales</taxon>
        <taxon>Mycosphaerellaceae</taxon>
        <taxon>Dothistroma</taxon>
    </lineage>
</organism>
<keyword evidence="2" id="KW-0175">Coiled coil</keyword>
<dbReference type="HOGENOM" id="CLU_1009032_0_0_1"/>
<feature type="region of interest" description="Disordered" evidence="3">
    <location>
        <begin position="1"/>
        <end position="37"/>
    </location>
</feature>
<dbReference type="InterPro" id="IPR001138">
    <property type="entry name" value="Zn2Cys6_DnaBD"/>
</dbReference>
<dbReference type="InterPro" id="IPR036864">
    <property type="entry name" value="Zn2-C6_fun-type_DNA-bd_sf"/>
</dbReference>
<evidence type="ECO:0000313" key="5">
    <source>
        <dbReference type="EMBL" id="EME46540.1"/>
    </source>
</evidence>
<gene>
    <name evidence="5" type="ORF">DOTSEDRAFT_51990</name>
</gene>
<dbReference type="eggNOG" id="ENOG502S6G9">
    <property type="taxonomic scope" value="Eukaryota"/>
</dbReference>
<feature type="compositionally biased region" description="Polar residues" evidence="3">
    <location>
        <begin position="194"/>
        <end position="216"/>
    </location>
</feature>
<dbReference type="PROSITE" id="PS00463">
    <property type="entry name" value="ZN2_CY6_FUNGAL_1"/>
    <property type="match status" value="1"/>
</dbReference>
<dbReference type="AlphaFoldDB" id="N1PW05"/>
<sequence length="313" mass="34277">MSGTGRPLLAARTPSGEKDHAGNTSPGPQRSHATSRAKRTLIESACSACRRRKSRCDGQRPTCSRCQNLRTDCHYEAEEGESRWSALRRRNQVLEAERDQLRELMAFVQNRPETEAQDIFQRIRSSTHDDLFMLLRAIKDGAMNMQQPSANMTAMGVPSLPTAASGVDQRLPPIHAILDHQRRASPPTHLVHNHSLSSEDSTGSIPTELTTNTSTPVPGGVPPAHRAPLNTLEPSLQQHSHGYMRNAPATLSSEDSSSSKISTSMDAAAKPFPPPQERSVAGPDPPHESQERLPYYVNGQHVPGQHGPGPYYN</sequence>
<feature type="compositionally biased region" description="Low complexity" evidence="3">
    <location>
        <begin position="252"/>
        <end position="264"/>
    </location>
</feature>
<feature type="region of interest" description="Disordered" evidence="3">
    <location>
        <begin position="247"/>
        <end position="313"/>
    </location>
</feature>
<evidence type="ECO:0000313" key="6">
    <source>
        <dbReference type="Proteomes" id="UP000016933"/>
    </source>
</evidence>
<evidence type="ECO:0000256" key="3">
    <source>
        <dbReference type="SAM" id="MobiDB-lite"/>
    </source>
</evidence>
<dbReference type="InterPro" id="IPR053187">
    <property type="entry name" value="Notoamide_regulator"/>
</dbReference>
<feature type="domain" description="Zn(2)-C6 fungal-type" evidence="4">
    <location>
        <begin position="45"/>
        <end position="75"/>
    </location>
</feature>
<feature type="compositionally biased region" description="Low complexity" evidence="3">
    <location>
        <begin position="299"/>
        <end position="313"/>
    </location>
</feature>
<dbReference type="GO" id="GO:0000981">
    <property type="term" value="F:DNA-binding transcription factor activity, RNA polymerase II-specific"/>
    <property type="evidence" value="ECO:0007669"/>
    <property type="project" value="InterPro"/>
</dbReference>